<dbReference type="PANTHER" id="PTHR43156:SF2">
    <property type="entry name" value="STAGE II SPORULATION PROTEIN E"/>
    <property type="match status" value="1"/>
</dbReference>
<dbReference type="EC" id="3.1.3.16" evidence="5"/>
<evidence type="ECO:0000259" key="4">
    <source>
        <dbReference type="SMART" id="SM00331"/>
    </source>
</evidence>
<evidence type="ECO:0000256" key="1">
    <source>
        <dbReference type="ARBA" id="ARBA00022801"/>
    </source>
</evidence>
<sequence>MALLLIAVILVLGFVLPESQHLASLLVVPPTIAAAVAGVRVTASIALLSCGIALLLDVMDGLWYSAIPGIHVIAIVCVTGFVIALRAIRDRSMRELIEVRAISDAVQRVLLRPLPRRIGSLSIASVYHSSQPSANIGGDLYAAVRTPTGLRFVIGDVRGKGLPAVDDAVTLLGGFREAAPRAADLPELAAYLEQSMETHFREAGETDSAAVERFVTALFLEVSNEIETVKTVNCGHYPPLLIGRKPEGPTPPRRPSPPLGLNSRSRGDYQEERFEFGPGETFLLYTDGVIEARDSAGNFYDLDAVVGQWSDSNPDLLLGRILDDLSRHTDGHLDDDVAMVAVRRDDPMPTGASRG</sequence>
<dbReference type="InterPro" id="IPR001932">
    <property type="entry name" value="PPM-type_phosphatase-like_dom"/>
</dbReference>
<gene>
    <name evidence="5" type="ORF">ACFO3J_12445</name>
</gene>
<feature type="region of interest" description="Disordered" evidence="2">
    <location>
        <begin position="242"/>
        <end position="268"/>
    </location>
</feature>
<proteinExistence type="predicted"/>
<keyword evidence="3" id="KW-1133">Transmembrane helix</keyword>
<dbReference type="SMART" id="SM00331">
    <property type="entry name" value="PP2C_SIG"/>
    <property type="match status" value="1"/>
</dbReference>
<keyword evidence="1 5" id="KW-0378">Hydrolase</keyword>
<organism evidence="5 6">
    <name type="scientific">Streptomyces polygonati</name>
    <dbReference type="NCBI Taxonomy" id="1617087"/>
    <lineage>
        <taxon>Bacteria</taxon>
        <taxon>Bacillati</taxon>
        <taxon>Actinomycetota</taxon>
        <taxon>Actinomycetes</taxon>
        <taxon>Kitasatosporales</taxon>
        <taxon>Streptomycetaceae</taxon>
        <taxon>Streptomyces</taxon>
    </lineage>
</organism>
<dbReference type="Gene3D" id="3.60.40.10">
    <property type="entry name" value="PPM-type phosphatase domain"/>
    <property type="match status" value="1"/>
</dbReference>
<feature type="transmembrane region" description="Helical" evidence="3">
    <location>
        <begin position="33"/>
        <end position="56"/>
    </location>
</feature>
<evidence type="ECO:0000313" key="5">
    <source>
        <dbReference type="EMBL" id="MFC4032289.1"/>
    </source>
</evidence>
<name>A0ABV8HN84_9ACTN</name>
<dbReference type="PANTHER" id="PTHR43156">
    <property type="entry name" value="STAGE II SPORULATION PROTEIN E-RELATED"/>
    <property type="match status" value="1"/>
</dbReference>
<keyword evidence="3" id="KW-0472">Membrane</keyword>
<accession>A0ABV8HN84</accession>
<evidence type="ECO:0000256" key="3">
    <source>
        <dbReference type="SAM" id="Phobius"/>
    </source>
</evidence>
<dbReference type="InterPro" id="IPR036457">
    <property type="entry name" value="PPM-type-like_dom_sf"/>
</dbReference>
<feature type="domain" description="PPM-type phosphatase" evidence="4">
    <location>
        <begin position="121"/>
        <end position="344"/>
    </location>
</feature>
<evidence type="ECO:0000256" key="2">
    <source>
        <dbReference type="SAM" id="MobiDB-lite"/>
    </source>
</evidence>
<dbReference type="Pfam" id="PF07228">
    <property type="entry name" value="SpoIIE"/>
    <property type="match status" value="1"/>
</dbReference>
<dbReference type="EMBL" id="JBHSBB010000009">
    <property type="protein sequence ID" value="MFC4032289.1"/>
    <property type="molecule type" value="Genomic_DNA"/>
</dbReference>
<dbReference type="GO" id="GO:0004722">
    <property type="term" value="F:protein serine/threonine phosphatase activity"/>
    <property type="evidence" value="ECO:0007669"/>
    <property type="project" value="UniProtKB-EC"/>
</dbReference>
<comment type="caution">
    <text evidence="5">The sequence shown here is derived from an EMBL/GenBank/DDBJ whole genome shotgun (WGS) entry which is preliminary data.</text>
</comment>
<keyword evidence="3" id="KW-0812">Transmembrane</keyword>
<dbReference type="InterPro" id="IPR052016">
    <property type="entry name" value="Bact_Sigma-Reg"/>
</dbReference>
<evidence type="ECO:0000313" key="6">
    <source>
        <dbReference type="Proteomes" id="UP001595765"/>
    </source>
</evidence>
<keyword evidence="6" id="KW-1185">Reference proteome</keyword>
<reference evidence="6" key="1">
    <citation type="journal article" date="2019" name="Int. J. Syst. Evol. Microbiol.">
        <title>The Global Catalogue of Microorganisms (GCM) 10K type strain sequencing project: providing services to taxonomists for standard genome sequencing and annotation.</title>
        <authorList>
            <consortium name="The Broad Institute Genomics Platform"/>
            <consortium name="The Broad Institute Genome Sequencing Center for Infectious Disease"/>
            <person name="Wu L."/>
            <person name="Ma J."/>
        </authorList>
    </citation>
    <scope>NUCLEOTIDE SEQUENCE [LARGE SCALE GENOMIC DNA]</scope>
    <source>
        <strain evidence="6">CGMCC 4.7237</strain>
    </source>
</reference>
<protein>
    <submittedName>
        <fullName evidence="5">PP2C family protein-serine/threonine phosphatase</fullName>
        <ecNumber evidence="5">3.1.3.16</ecNumber>
    </submittedName>
</protein>
<feature type="compositionally biased region" description="Pro residues" evidence="2">
    <location>
        <begin position="248"/>
        <end position="258"/>
    </location>
</feature>
<dbReference type="Proteomes" id="UP001595765">
    <property type="component" value="Unassembled WGS sequence"/>
</dbReference>
<feature type="transmembrane region" description="Helical" evidence="3">
    <location>
        <begin position="63"/>
        <end position="85"/>
    </location>
</feature>
<dbReference type="RefSeq" id="WP_386429098.1">
    <property type="nucleotide sequence ID" value="NZ_JBHSBB010000009.1"/>
</dbReference>